<dbReference type="InterPro" id="IPR007053">
    <property type="entry name" value="LRAT_dom"/>
</dbReference>
<feature type="non-terminal residue" evidence="2">
    <location>
        <position position="184"/>
    </location>
</feature>
<dbReference type="Proteomes" id="UP000237000">
    <property type="component" value="Unassembled WGS sequence"/>
</dbReference>
<sequence length="184" mass="21266">MGLLSNEIDRNSSLQAGDHVYCFRNGHIYSHHGIYVGENRVIHFTRTQEPEPSKSSHITRCKECKYAPEDDLGVVKCCLDCFLKGHRLFRFEYCVSSSRLVFNRSGTCTTGPCHYSPEEVVRRATEMLNSVEGFGEYELLRNNCETFAVYCKMSMRMSLQAYSWKNRAKTFYHDLTSQPFSVKN</sequence>
<accession>A0A2P5AGQ7</accession>
<organism evidence="2 3">
    <name type="scientific">Trema orientale</name>
    <name type="common">Charcoal tree</name>
    <name type="synonym">Celtis orientalis</name>
    <dbReference type="NCBI Taxonomy" id="63057"/>
    <lineage>
        <taxon>Eukaryota</taxon>
        <taxon>Viridiplantae</taxon>
        <taxon>Streptophyta</taxon>
        <taxon>Embryophyta</taxon>
        <taxon>Tracheophyta</taxon>
        <taxon>Spermatophyta</taxon>
        <taxon>Magnoliopsida</taxon>
        <taxon>eudicotyledons</taxon>
        <taxon>Gunneridae</taxon>
        <taxon>Pentapetalae</taxon>
        <taxon>rosids</taxon>
        <taxon>fabids</taxon>
        <taxon>Rosales</taxon>
        <taxon>Cannabaceae</taxon>
        <taxon>Trema</taxon>
    </lineage>
</organism>
<evidence type="ECO:0000259" key="1">
    <source>
        <dbReference type="PROSITE" id="PS51934"/>
    </source>
</evidence>
<dbReference type="PANTHER" id="PTHR46137:SF4">
    <property type="entry name" value="PROTEIN LEAD-SENSITIVE 1"/>
    <property type="match status" value="1"/>
</dbReference>
<dbReference type="InParanoid" id="A0A2P5AGQ7"/>
<name>A0A2P5AGQ7_TREOI</name>
<gene>
    <name evidence="2" type="ORF">TorRG33x02_350880</name>
</gene>
<dbReference type="PROSITE" id="PS51934">
    <property type="entry name" value="LRAT"/>
    <property type="match status" value="1"/>
</dbReference>
<protein>
    <submittedName>
        <fullName evidence="2">Endopeptidase, NLPC/P60 domain containing protein</fullName>
    </submittedName>
</protein>
<dbReference type="Gene3D" id="3.90.1720.10">
    <property type="entry name" value="endopeptidase domain like (from Nostoc punctiforme)"/>
    <property type="match status" value="1"/>
</dbReference>
<dbReference type="AlphaFoldDB" id="A0A2P5AGQ7"/>
<proteinExistence type="predicted"/>
<keyword evidence="3" id="KW-1185">Reference proteome</keyword>
<reference evidence="3" key="1">
    <citation type="submission" date="2016-06" db="EMBL/GenBank/DDBJ databases">
        <title>Parallel loss of symbiosis genes in relatives of nitrogen-fixing non-legume Parasponia.</title>
        <authorList>
            <person name="Van Velzen R."/>
            <person name="Holmer R."/>
            <person name="Bu F."/>
            <person name="Rutten L."/>
            <person name="Van Zeijl A."/>
            <person name="Liu W."/>
            <person name="Santuari L."/>
            <person name="Cao Q."/>
            <person name="Sharma T."/>
            <person name="Shen D."/>
            <person name="Roswanjaya Y."/>
            <person name="Wardhani T."/>
            <person name="Kalhor M.S."/>
            <person name="Jansen J."/>
            <person name="Van den Hoogen J."/>
            <person name="Gungor B."/>
            <person name="Hartog M."/>
            <person name="Hontelez J."/>
            <person name="Verver J."/>
            <person name="Yang W.-C."/>
            <person name="Schijlen E."/>
            <person name="Repin R."/>
            <person name="Schilthuizen M."/>
            <person name="Schranz E."/>
            <person name="Heidstra R."/>
            <person name="Miyata K."/>
            <person name="Fedorova E."/>
            <person name="Kohlen W."/>
            <person name="Bisseling T."/>
            <person name="Smit S."/>
            <person name="Geurts R."/>
        </authorList>
    </citation>
    <scope>NUCLEOTIDE SEQUENCE [LARGE SCALE GENOMIC DNA]</scope>
    <source>
        <strain evidence="3">cv. RG33-2</strain>
    </source>
</reference>
<dbReference type="OrthoDB" id="421951at2759"/>
<evidence type="ECO:0000313" key="3">
    <source>
        <dbReference type="Proteomes" id="UP000237000"/>
    </source>
</evidence>
<comment type="caution">
    <text evidence="2">The sequence shown here is derived from an EMBL/GenBank/DDBJ whole genome shotgun (WGS) entry which is preliminary data.</text>
</comment>
<dbReference type="EMBL" id="JXTC01000870">
    <property type="protein sequence ID" value="PON35703.1"/>
    <property type="molecule type" value="Genomic_DNA"/>
</dbReference>
<feature type="domain" description="LRAT" evidence="1">
    <location>
        <begin position="21"/>
        <end position="160"/>
    </location>
</feature>
<dbReference type="PANTHER" id="PTHR46137">
    <property type="entry name" value="OS05G0310600 PROTEIN"/>
    <property type="match status" value="1"/>
</dbReference>
<evidence type="ECO:0000313" key="2">
    <source>
        <dbReference type="EMBL" id="PON35703.1"/>
    </source>
</evidence>
<dbReference type="Pfam" id="PF04970">
    <property type="entry name" value="LRAT"/>
    <property type="match status" value="1"/>
</dbReference>